<dbReference type="Gene3D" id="3.40.50.720">
    <property type="entry name" value="NAD(P)-binding Rossmann-like Domain"/>
    <property type="match status" value="1"/>
</dbReference>
<feature type="domain" description="NAD-dependent epimerase/dehydratase" evidence="3">
    <location>
        <begin position="60"/>
        <end position="320"/>
    </location>
</feature>
<evidence type="ECO:0000259" key="3">
    <source>
        <dbReference type="Pfam" id="PF01370"/>
    </source>
</evidence>
<dbReference type="EC" id="1.1.1.283" evidence="4"/>
<evidence type="ECO:0000313" key="5">
    <source>
        <dbReference type="Proteomes" id="UP001322138"/>
    </source>
</evidence>
<dbReference type="RefSeq" id="XP_062732880.1">
    <property type="nucleotide sequence ID" value="XM_062877164.1"/>
</dbReference>
<comment type="caution">
    <text evidence="4">The sequence shown here is derived from an EMBL/GenBank/DDBJ whole genome shotgun (WGS) entry which is preliminary data.</text>
</comment>
<gene>
    <name evidence="4" type="primary">GRE2_1</name>
    <name evidence="4" type="ORF">QC761_300090</name>
</gene>
<keyword evidence="1 4" id="KW-0560">Oxidoreductase</keyword>
<dbReference type="PANTHER" id="PTHR10366:SF564">
    <property type="entry name" value="STEROL-4-ALPHA-CARBOXYLATE 3-DEHYDROGENASE, DECARBOXYLATING"/>
    <property type="match status" value="1"/>
</dbReference>
<dbReference type="InterPro" id="IPR036291">
    <property type="entry name" value="NAD(P)-bd_dom_sf"/>
</dbReference>
<sequence length="407" mass="45394">MASCESWTLESSELQAEIHPGCLLSSIPFQDEDIVKGEKGSKMTLIKASQQPQTPKKEKVLLTGGTGFVASHVLDSLTTNGHPVVVTVRSEEKGNRLLQSLSHFSASNQVQYAIVPDISTKNAFDPILHDHCFTYVIHTASPYQLSFADPVNDCLNPAIKGTTYLLDSIHRLCPSVTRVVITSSSAAILNPPNHRDVYDESSWSDVSWEQAMQPEHTYRASKKFAEQAAWSFLEEHNPRFTIATINNTYTFGPLSRSLANSAKFSSAEVNTSNRRIWDLIHGKWRNPDGSACIPSTAPVFTFVDVRDVADAHLAALTAPGQRYYIVGGFFSNYQIARIVDEEFKGVLGDDVLPDLKGQEDDFEEEKHWKFDVSRSEKELGIRYRGLRESVRDAVVSMLEFEKGTTFN</sequence>
<dbReference type="EMBL" id="JAFFGZ010000005">
    <property type="protein sequence ID" value="KAK4643904.1"/>
    <property type="molecule type" value="Genomic_DNA"/>
</dbReference>
<evidence type="ECO:0000256" key="1">
    <source>
        <dbReference type="ARBA" id="ARBA00023002"/>
    </source>
</evidence>
<dbReference type="PANTHER" id="PTHR10366">
    <property type="entry name" value="NAD DEPENDENT EPIMERASE/DEHYDRATASE"/>
    <property type="match status" value="1"/>
</dbReference>
<protein>
    <submittedName>
        <fullName evidence="4">Methylglyoxal reductase (NADPH-dependent) gre2</fullName>
        <ecNumber evidence="4">1.1.1.283</ecNumber>
    </submittedName>
</protein>
<dbReference type="GO" id="GO:0043892">
    <property type="term" value="F:methylglyoxal reductase (NADPH) activity"/>
    <property type="evidence" value="ECO:0007669"/>
    <property type="project" value="UniProtKB-EC"/>
</dbReference>
<dbReference type="Pfam" id="PF01370">
    <property type="entry name" value="Epimerase"/>
    <property type="match status" value="1"/>
</dbReference>
<organism evidence="4 5">
    <name type="scientific">Podospora bellae-mahoneyi</name>
    <dbReference type="NCBI Taxonomy" id="2093777"/>
    <lineage>
        <taxon>Eukaryota</taxon>
        <taxon>Fungi</taxon>
        <taxon>Dikarya</taxon>
        <taxon>Ascomycota</taxon>
        <taxon>Pezizomycotina</taxon>
        <taxon>Sordariomycetes</taxon>
        <taxon>Sordariomycetidae</taxon>
        <taxon>Sordariales</taxon>
        <taxon>Podosporaceae</taxon>
        <taxon>Podospora</taxon>
    </lineage>
</organism>
<evidence type="ECO:0000256" key="2">
    <source>
        <dbReference type="ARBA" id="ARBA00023445"/>
    </source>
</evidence>
<name>A0ABR0FLB2_9PEZI</name>
<dbReference type="Proteomes" id="UP001322138">
    <property type="component" value="Unassembled WGS sequence"/>
</dbReference>
<comment type="similarity">
    <text evidence="2">Belongs to the NAD(P)-dependent epimerase/dehydratase family. Dihydroflavonol-4-reductase subfamily.</text>
</comment>
<keyword evidence="5" id="KW-1185">Reference proteome</keyword>
<dbReference type="InterPro" id="IPR050425">
    <property type="entry name" value="NAD(P)_dehydrat-like"/>
</dbReference>
<reference evidence="4 5" key="1">
    <citation type="journal article" date="2023" name="bioRxiv">
        <title>High-quality genome assemblies of four members of thePodospora anserinaspecies complex.</title>
        <authorList>
            <person name="Ament-Velasquez S.L."/>
            <person name="Vogan A.A."/>
            <person name="Wallerman O."/>
            <person name="Hartmann F."/>
            <person name="Gautier V."/>
            <person name="Silar P."/>
            <person name="Giraud T."/>
            <person name="Johannesson H."/>
        </authorList>
    </citation>
    <scope>NUCLEOTIDE SEQUENCE [LARGE SCALE GENOMIC DNA]</scope>
    <source>
        <strain evidence="4 5">CBS 112042</strain>
    </source>
</reference>
<dbReference type="CDD" id="cd05227">
    <property type="entry name" value="AR_SDR_e"/>
    <property type="match status" value="1"/>
</dbReference>
<proteinExistence type="inferred from homology"/>
<evidence type="ECO:0000313" key="4">
    <source>
        <dbReference type="EMBL" id="KAK4643904.1"/>
    </source>
</evidence>
<dbReference type="SUPFAM" id="SSF51735">
    <property type="entry name" value="NAD(P)-binding Rossmann-fold domains"/>
    <property type="match status" value="1"/>
</dbReference>
<accession>A0ABR0FLB2</accession>
<dbReference type="GeneID" id="87896646"/>
<dbReference type="InterPro" id="IPR001509">
    <property type="entry name" value="Epimerase_deHydtase"/>
</dbReference>